<dbReference type="OrthoDB" id="941586at2"/>
<keyword evidence="3 5" id="KW-1133">Transmembrane helix</keyword>
<dbReference type="PANTHER" id="PTHR43847">
    <property type="entry name" value="BLL3993 PROTEIN"/>
    <property type="match status" value="1"/>
</dbReference>
<evidence type="ECO:0000313" key="7">
    <source>
        <dbReference type="Proteomes" id="UP000298433"/>
    </source>
</evidence>
<keyword evidence="4 5" id="KW-0472">Membrane</keyword>
<dbReference type="EMBL" id="SOGN01000062">
    <property type="protein sequence ID" value="TFC77100.1"/>
    <property type="molecule type" value="Genomic_DNA"/>
</dbReference>
<dbReference type="GO" id="GO:0032259">
    <property type="term" value="P:methylation"/>
    <property type="evidence" value="ECO:0007669"/>
    <property type="project" value="UniProtKB-KW"/>
</dbReference>
<dbReference type="RefSeq" id="WP_134371037.1">
    <property type="nucleotide sequence ID" value="NZ_SOGN01000062.1"/>
</dbReference>
<dbReference type="GO" id="GO:0008168">
    <property type="term" value="F:methyltransferase activity"/>
    <property type="evidence" value="ECO:0007669"/>
    <property type="project" value="UniProtKB-KW"/>
</dbReference>
<proteinExistence type="predicted"/>
<feature type="transmembrane region" description="Helical" evidence="5">
    <location>
        <begin position="81"/>
        <end position="103"/>
    </location>
</feature>
<dbReference type="Proteomes" id="UP000298433">
    <property type="component" value="Unassembled WGS sequence"/>
</dbReference>
<comment type="subcellular location">
    <subcellularLocation>
        <location evidence="1">Endomembrane system</location>
        <topology evidence="1">Multi-pass membrane protein</topology>
    </subcellularLocation>
</comment>
<organism evidence="6 7">
    <name type="scientific">Cryobacterium cheniae</name>
    <dbReference type="NCBI Taxonomy" id="1259262"/>
    <lineage>
        <taxon>Bacteria</taxon>
        <taxon>Bacillati</taxon>
        <taxon>Actinomycetota</taxon>
        <taxon>Actinomycetes</taxon>
        <taxon>Micrococcales</taxon>
        <taxon>Microbacteriaceae</taxon>
        <taxon>Cryobacterium</taxon>
    </lineage>
</organism>
<dbReference type="PANTHER" id="PTHR43847:SF1">
    <property type="entry name" value="BLL3993 PROTEIN"/>
    <property type="match status" value="1"/>
</dbReference>
<gene>
    <name evidence="6" type="ORF">E3T23_13715</name>
</gene>
<keyword evidence="7" id="KW-1185">Reference proteome</keyword>
<sequence>MSADVAAALALTLFAIGVVATFGVRTWVHRRRTGSSGYSGFSGIAGSAGWWGGLLFVAALVLAAVGLILAVVGIVPPASGIWAWVRWAGLVVSVVGFLGVLAAQSGMGASWRIGVNRSERTDLVTDGLFGYVRNPMFTAMSTALAGLSALAPTPLTITAVLCLVTAVQLQVRAVEEPYLLATHGQAYAAYTARVGRFIPNIGRSITTR</sequence>
<protein>
    <submittedName>
        <fullName evidence="6">Isoprenylcysteine carboxylmethyltransferase family protein</fullName>
    </submittedName>
</protein>
<dbReference type="Pfam" id="PF04191">
    <property type="entry name" value="PEMT"/>
    <property type="match status" value="1"/>
</dbReference>
<evidence type="ECO:0000256" key="3">
    <source>
        <dbReference type="ARBA" id="ARBA00022989"/>
    </source>
</evidence>
<keyword evidence="6" id="KW-0808">Transferase</keyword>
<evidence type="ECO:0000256" key="2">
    <source>
        <dbReference type="ARBA" id="ARBA00022692"/>
    </source>
</evidence>
<keyword evidence="2 5" id="KW-0812">Transmembrane</keyword>
<evidence type="ECO:0000256" key="1">
    <source>
        <dbReference type="ARBA" id="ARBA00004127"/>
    </source>
</evidence>
<dbReference type="InterPro" id="IPR007318">
    <property type="entry name" value="Phopholipid_MeTrfase"/>
</dbReference>
<dbReference type="InterPro" id="IPR052527">
    <property type="entry name" value="Metal_cation-efflux_comp"/>
</dbReference>
<evidence type="ECO:0000256" key="4">
    <source>
        <dbReference type="ARBA" id="ARBA00023136"/>
    </source>
</evidence>
<evidence type="ECO:0000313" key="6">
    <source>
        <dbReference type="EMBL" id="TFC77100.1"/>
    </source>
</evidence>
<feature type="transmembrane region" description="Helical" evidence="5">
    <location>
        <begin position="6"/>
        <end position="28"/>
    </location>
</feature>
<keyword evidence="6" id="KW-0489">Methyltransferase</keyword>
<dbReference type="AlphaFoldDB" id="A0A4R8XJS1"/>
<dbReference type="GO" id="GO:0012505">
    <property type="term" value="C:endomembrane system"/>
    <property type="evidence" value="ECO:0007669"/>
    <property type="project" value="UniProtKB-SubCell"/>
</dbReference>
<comment type="caution">
    <text evidence="6">The sequence shown here is derived from an EMBL/GenBank/DDBJ whole genome shotgun (WGS) entry which is preliminary data.</text>
</comment>
<reference evidence="6 7" key="1">
    <citation type="submission" date="2019-03" db="EMBL/GenBank/DDBJ databases">
        <title>Genomics of glacier-inhabiting Cryobacterium strains.</title>
        <authorList>
            <person name="Liu Q."/>
            <person name="Xin Y.-H."/>
        </authorList>
    </citation>
    <scope>NUCLEOTIDE SEQUENCE [LARGE SCALE GENOMIC DNA]</scope>
    <source>
        <strain evidence="6 7">TMT2-48-2</strain>
    </source>
</reference>
<name>A0A4R8XJS1_9MICO</name>
<dbReference type="Gene3D" id="1.20.120.1630">
    <property type="match status" value="1"/>
</dbReference>
<feature type="transmembrane region" description="Helical" evidence="5">
    <location>
        <begin position="49"/>
        <end position="75"/>
    </location>
</feature>
<evidence type="ECO:0000256" key="5">
    <source>
        <dbReference type="SAM" id="Phobius"/>
    </source>
</evidence>
<accession>A0A4R8XJS1</accession>